<dbReference type="EMBL" id="MEYS01000001">
    <property type="protein sequence ID" value="OGD34416.1"/>
    <property type="molecule type" value="Genomic_DNA"/>
</dbReference>
<evidence type="ECO:0000259" key="1">
    <source>
        <dbReference type="Pfam" id="PF13470"/>
    </source>
</evidence>
<gene>
    <name evidence="2" type="ORF">A2988_02715</name>
</gene>
<dbReference type="SUPFAM" id="SSF88723">
    <property type="entry name" value="PIN domain-like"/>
    <property type="match status" value="1"/>
</dbReference>
<dbReference type="STRING" id="1797298.A2988_02715"/>
<dbReference type="AlphaFoldDB" id="A0A1F5BUV5"/>
<dbReference type="Pfam" id="PF13470">
    <property type="entry name" value="PIN_3"/>
    <property type="match status" value="1"/>
</dbReference>
<reference evidence="2 3" key="1">
    <citation type="journal article" date="2016" name="Nat. Commun.">
        <title>Thousands of microbial genomes shed light on interconnected biogeochemical processes in an aquifer system.</title>
        <authorList>
            <person name="Anantharaman K."/>
            <person name="Brown C.T."/>
            <person name="Hug L.A."/>
            <person name="Sharon I."/>
            <person name="Castelle C.J."/>
            <person name="Probst A.J."/>
            <person name="Thomas B.C."/>
            <person name="Singh A."/>
            <person name="Wilkins M.J."/>
            <person name="Karaoz U."/>
            <person name="Brodie E.L."/>
            <person name="Williams K.H."/>
            <person name="Hubbard S.S."/>
            <person name="Banfield J.F."/>
        </authorList>
    </citation>
    <scope>NUCLEOTIDE SEQUENCE [LARGE SCALE GENOMIC DNA]</scope>
</reference>
<feature type="domain" description="PIN" evidence="1">
    <location>
        <begin position="9"/>
        <end position="62"/>
    </location>
</feature>
<dbReference type="InterPro" id="IPR002716">
    <property type="entry name" value="PIN_dom"/>
</dbReference>
<dbReference type="Proteomes" id="UP000176650">
    <property type="component" value="Unassembled WGS sequence"/>
</dbReference>
<evidence type="ECO:0000313" key="2">
    <source>
        <dbReference type="EMBL" id="OGD34416.1"/>
    </source>
</evidence>
<dbReference type="InterPro" id="IPR029060">
    <property type="entry name" value="PIN-like_dom_sf"/>
</dbReference>
<organism evidence="2 3">
    <name type="scientific">Candidatus Azambacteria bacterium RIFCSPLOWO2_01_FULL_46_25</name>
    <dbReference type="NCBI Taxonomy" id="1797298"/>
    <lineage>
        <taxon>Bacteria</taxon>
        <taxon>Candidatus Azamiibacteriota</taxon>
    </lineage>
</organism>
<evidence type="ECO:0000313" key="3">
    <source>
        <dbReference type="Proteomes" id="UP000176650"/>
    </source>
</evidence>
<comment type="caution">
    <text evidence="2">The sequence shown here is derived from an EMBL/GenBank/DDBJ whole genome shotgun (WGS) entry which is preliminary data.</text>
</comment>
<protein>
    <recommendedName>
        <fullName evidence="1">PIN domain-containing protein</fullName>
    </recommendedName>
</protein>
<sequence length="100" mass="11169">MTDIQKRSRIFLDTSALLAGLNSPLGASGVIISLFKAGKIVVVVSPEVIREAERVVLRKFPRLEIPLTDFLASKPIITKPITALELQRAYRIIILKIRLF</sequence>
<accession>A0A1F5BUV5</accession>
<name>A0A1F5BUV5_9BACT</name>
<proteinExistence type="predicted"/>